<dbReference type="EMBL" id="OJIN01000184">
    <property type="protein sequence ID" value="SPD75064.1"/>
    <property type="molecule type" value="Genomic_DNA"/>
</dbReference>
<dbReference type="AlphaFoldDB" id="A0A445MZZ9"/>
<protein>
    <submittedName>
        <fullName evidence="1">Uncharacterized protein</fullName>
    </submittedName>
</protein>
<name>A0A445MZZ9_9BACT</name>
<gene>
    <name evidence="1" type="ORF">PITCH_A420024</name>
</gene>
<proteinExistence type="predicted"/>
<accession>A0A445MZZ9</accession>
<reference evidence="1" key="1">
    <citation type="submission" date="2018-01" db="EMBL/GenBank/DDBJ databases">
        <authorList>
            <person name="Regsiter A."/>
            <person name="William W."/>
        </authorList>
    </citation>
    <scope>NUCLEOTIDE SEQUENCE</scope>
    <source>
        <strain evidence="1">TRIP AH-1</strain>
    </source>
</reference>
<organism evidence="1">
    <name type="scientific">uncultured Desulfobacterium sp</name>
    <dbReference type="NCBI Taxonomy" id="201089"/>
    <lineage>
        <taxon>Bacteria</taxon>
        <taxon>Pseudomonadati</taxon>
        <taxon>Thermodesulfobacteriota</taxon>
        <taxon>Desulfobacteria</taxon>
        <taxon>Desulfobacterales</taxon>
        <taxon>Desulfobacteriaceae</taxon>
        <taxon>Desulfobacterium</taxon>
        <taxon>environmental samples</taxon>
    </lineage>
</organism>
<sequence>MIIYPLGPFDLLEVLVQNPPNLISIHKEKNSPWPRFYTWVAIWLHWQMEDELAALLVCHAYN</sequence>
<evidence type="ECO:0000313" key="1">
    <source>
        <dbReference type="EMBL" id="SPD75064.1"/>
    </source>
</evidence>